<evidence type="ECO:0000313" key="2">
    <source>
        <dbReference type="EMBL" id="EKO25424.1"/>
    </source>
</evidence>
<dbReference type="Proteomes" id="UP000006324">
    <property type="component" value="Unassembled WGS sequence"/>
</dbReference>
<dbReference type="AlphaFoldDB" id="A0A0F6HAW6"/>
<evidence type="ECO:0000256" key="1">
    <source>
        <dbReference type="SAM" id="MobiDB-lite"/>
    </source>
</evidence>
<proteinExistence type="predicted"/>
<accession>A0A0F6HAW6</accession>
<protein>
    <submittedName>
        <fullName evidence="2">Uncharacterized protein</fullName>
    </submittedName>
</protein>
<gene>
    <name evidence="2" type="ORF">LEP1GSC104_3577</name>
</gene>
<organism evidence="2 3">
    <name type="scientific">Leptospira interrogans str. UI 12621</name>
    <dbReference type="NCBI Taxonomy" id="1049937"/>
    <lineage>
        <taxon>Bacteria</taxon>
        <taxon>Pseudomonadati</taxon>
        <taxon>Spirochaetota</taxon>
        <taxon>Spirochaetia</taxon>
        <taxon>Leptospirales</taxon>
        <taxon>Leptospiraceae</taxon>
        <taxon>Leptospira</taxon>
    </lineage>
</organism>
<reference evidence="2 3" key="1">
    <citation type="submission" date="2012-09" db="EMBL/GenBank/DDBJ databases">
        <authorList>
            <person name="Harkins D.M."/>
            <person name="Durkin A.S."/>
            <person name="Brinkac L.M."/>
            <person name="Selengut J.D."/>
            <person name="Sanka R."/>
            <person name="DePew J."/>
            <person name="Purushe J."/>
            <person name="Chanthongthip A."/>
            <person name="Lattana O."/>
            <person name="Phetsouvanh R."/>
            <person name="Newton P.N."/>
            <person name="Vinetz J.M."/>
            <person name="Sutton G.G."/>
            <person name="Nelson W.C."/>
            <person name="Fouts D.E."/>
        </authorList>
    </citation>
    <scope>NUCLEOTIDE SEQUENCE [LARGE SCALE GENOMIC DNA]</scope>
    <source>
        <strain evidence="2 3">UI 12621</strain>
    </source>
</reference>
<sequence length="55" mass="6274">MVSNTRVKGRSIRTNTSQKLFENGLGGTSARSNVRKQVPLQNMDKFFLSLQKYIQ</sequence>
<comment type="caution">
    <text evidence="2">The sequence shown here is derived from an EMBL/GenBank/DDBJ whole genome shotgun (WGS) entry which is preliminary data.</text>
</comment>
<feature type="region of interest" description="Disordered" evidence="1">
    <location>
        <begin position="1"/>
        <end position="24"/>
    </location>
</feature>
<name>A0A0F6HAW6_LEPIR</name>
<feature type="compositionally biased region" description="Polar residues" evidence="1">
    <location>
        <begin position="1"/>
        <end position="20"/>
    </location>
</feature>
<evidence type="ECO:0000313" key="3">
    <source>
        <dbReference type="Proteomes" id="UP000006324"/>
    </source>
</evidence>
<dbReference type="EMBL" id="AHNQ02000025">
    <property type="protein sequence ID" value="EKO25424.1"/>
    <property type="molecule type" value="Genomic_DNA"/>
</dbReference>